<dbReference type="OrthoDB" id="275278at2759"/>
<dbReference type="Proteomes" id="UP000433483">
    <property type="component" value="Unassembled WGS sequence"/>
</dbReference>
<evidence type="ECO:0000313" key="6">
    <source>
        <dbReference type="EMBL" id="KAE9104829.1"/>
    </source>
</evidence>
<dbReference type="PANTHER" id="PTHR42646:SF2">
    <property type="entry name" value="5'-3' EXONUCLEASE FAMILY PROTEIN"/>
    <property type="match status" value="1"/>
</dbReference>
<dbReference type="Gene3D" id="3.40.50.1010">
    <property type="entry name" value="5'-nuclease"/>
    <property type="match status" value="1"/>
</dbReference>
<evidence type="ECO:0000313" key="18">
    <source>
        <dbReference type="Proteomes" id="UP000460718"/>
    </source>
</evidence>
<evidence type="ECO:0000313" key="11">
    <source>
        <dbReference type="EMBL" id="KAE9306298.1"/>
    </source>
</evidence>
<keyword evidence="1" id="KW-0540">Nuclease</keyword>
<proteinExistence type="predicted"/>
<dbReference type="GO" id="GO:0008409">
    <property type="term" value="F:5'-3' exonuclease activity"/>
    <property type="evidence" value="ECO:0007669"/>
    <property type="project" value="InterPro"/>
</dbReference>
<evidence type="ECO:0000256" key="2">
    <source>
        <dbReference type="ARBA" id="ARBA00022801"/>
    </source>
</evidence>
<dbReference type="Proteomes" id="UP000460718">
    <property type="component" value="Unassembled WGS sequence"/>
</dbReference>
<dbReference type="SUPFAM" id="SSF47807">
    <property type="entry name" value="5' to 3' exonuclease, C-terminal subdomain"/>
    <property type="match status" value="1"/>
</dbReference>
<dbReference type="Proteomes" id="UP000441208">
    <property type="component" value="Unassembled WGS sequence"/>
</dbReference>
<evidence type="ECO:0000256" key="1">
    <source>
        <dbReference type="ARBA" id="ARBA00022722"/>
    </source>
</evidence>
<evidence type="ECO:0000313" key="10">
    <source>
        <dbReference type="EMBL" id="KAE9230618.1"/>
    </source>
</evidence>
<dbReference type="EMBL" id="QXGB01000710">
    <property type="protein sequence ID" value="KAE9206308.1"/>
    <property type="molecule type" value="Genomic_DNA"/>
</dbReference>
<evidence type="ECO:0000313" key="14">
    <source>
        <dbReference type="Proteomes" id="UP000437068"/>
    </source>
</evidence>
<comment type="caution">
    <text evidence="5">The sequence shown here is derived from an EMBL/GenBank/DDBJ whole genome shotgun (WGS) entry which is preliminary data.</text>
</comment>
<sequence>MRGAALRRALAVAPTRSGRRLIATAAAAVAEEAPACRKKSLLVDGNNALYHFYNPLCNAEQDGVKTGAADGLLRLLRRMDKTHEPEHISVVFDSKQRPTTRRLMQPTYKTDRAPTPRSLTPQFAHAKKALEAANVNCIERPGMEADDVIASYSSQLSAAGFDVLLISNDNDFLQLVHDGTSDREISASESVDSTASVVELYQPSKRRYVRERNLRGRFGLHPKLLPDLHALCGHQWKRLPRVDNLTDEVAVQLLTEYGGLYPLLRQLDTLEDLVLRKTLKQCITSVETSYRMVKLVDAVALPVPIEELRRPQLN</sequence>
<keyword evidence="13" id="KW-1185">Reference proteome</keyword>
<protein>
    <recommendedName>
        <fullName evidence="3">5'-3' exonuclease domain-containing protein</fullName>
    </recommendedName>
</protein>
<dbReference type="InterPro" id="IPR029060">
    <property type="entry name" value="PIN-like_dom_sf"/>
</dbReference>
<dbReference type="AlphaFoldDB" id="A0A6A3KF26"/>
<evidence type="ECO:0000313" key="5">
    <source>
        <dbReference type="EMBL" id="KAE9005649.1"/>
    </source>
</evidence>
<dbReference type="SMART" id="SM00475">
    <property type="entry name" value="53EXOc"/>
    <property type="match status" value="1"/>
</dbReference>
<dbReference type="EMBL" id="QXGD01000641">
    <property type="protein sequence ID" value="KAE9230618.1"/>
    <property type="molecule type" value="Genomic_DNA"/>
</dbReference>
<dbReference type="InterPro" id="IPR036279">
    <property type="entry name" value="5-3_exonuclease_C_sf"/>
</dbReference>
<evidence type="ECO:0000313" key="17">
    <source>
        <dbReference type="Proteomes" id="UP000441208"/>
    </source>
</evidence>
<dbReference type="Proteomes" id="UP000429523">
    <property type="component" value="Unassembled WGS sequence"/>
</dbReference>
<dbReference type="Pfam" id="PF01367">
    <property type="entry name" value="5_3_exonuc"/>
    <property type="match status" value="1"/>
</dbReference>
<dbReference type="EMBL" id="QXFW01000677">
    <property type="protein sequence ID" value="KAE9005649.1"/>
    <property type="molecule type" value="Genomic_DNA"/>
</dbReference>
<dbReference type="Proteomes" id="UP000440732">
    <property type="component" value="Unassembled WGS sequence"/>
</dbReference>
<dbReference type="Proteomes" id="UP000437068">
    <property type="component" value="Unassembled WGS sequence"/>
</dbReference>
<evidence type="ECO:0000313" key="4">
    <source>
        <dbReference type="EMBL" id="KAE8939502.1"/>
    </source>
</evidence>
<dbReference type="EMBL" id="QXGE01000669">
    <property type="protein sequence ID" value="KAE9306298.1"/>
    <property type="molecule type" value="Genomic_DNA"/>
</dbReference>
<evidence type="ECO:0000313" key="7">
    <source>
        <dbReference type="EMBL" id="KAE9107242.1"/>
    </source>
</evidence>
<feature type="domain" description="5'-3' exonuclease" evidence="3">
    <location>
        <begin position="38"/>
        <end position="311"/>
    </location>
</feature>
<evidence type="ECO:0000313" key="15">
    <source>
        <dbReference type="Proteomes" id="UP000440367"/>
    </source>
</evidence>
<evidence type="ECO:0000313" key="9">
    <source>
        <dbReference type="EMBL" id="KAE9206308.1"/>
    </source>
</evidence>
<accession>A0A6A3KF26</accession>
<evidence type="ECO:0000313" key="19">
    <source>
        <dbReference type="Proteomes" id="UP000488956"/>
    </source>
</evidence>
<dbReference type="EMBL" id="QXFZ01000711">
    <property type="protein sequence ID" value="KAE9107242.1"/>
    <property type="molecule type" value="Genomic_DNA"/>
</dbReference>
<keyword evidence="2" id="KW-0378">Hydrolase</keyword>
<dbReference type="InterPro" id="IPR020045">
    <property type="entry name" value="DNA_polI_H3TH"/>
</dbReference>
<dbReference type="Gene3D" id="1.10.150.20">
    <property type="entry name" value="5' to 3' exonuclease, C-terminal subdomain"/>
    <property type="match status" value="1"/>
</dbReference>
<evidence type="ECO:0000313" key="8">
    <source>
        <dbReference type="EMBL" id="KAE9142983.1"/>
    </source>
</evidence>
<dbReference type="GO" id="GO:0003677">
    <property type="term" value="F:DNA binding"/>
    <property type="evidence" value="ECO:0007669"/>
    <property type="project" value="InterPro"/>
</dbReference>
<dbReference type="SUPFAM" id="SSF88723">
    <property type="entry name" value="PIN domain-like"/>
    <property type="match status" value="1"/>
</dbReference>
<name>A0A6A3KF26_9STRA</name>
<evidence type="ECO:0000313" key="16">
    <source>
        <dbReference type="Proteomes" id="UP000440732"/>
    </source>
</evidence>
<gene>
    <name evidence="11" type="ORF">PF001_g12193</name>
    <name evidence="10" type="ORF">PF002_g12946</name>
    <name evidence="9" type="ORF">PF005_g13058</name>
    <name evidence="8" type="ORF">PF006_g11952</name>
    <name evidence="7" type="ORF">PF007_g13109</name>
    <name evidence="4" type="ORF">PF009_g10652</name>
    <name evidence="6" type="ORF">PF010_g13237</name>
    <name evidence="5" type="ORF">PF011_g11945</name>
</gene>
<evidence type="ECO:0000313" key="13">
    <source>
        <dbReference type="Proteomes" id="UP000433483"/>
    </source>
</evidence>
<dbReference type="InterPro" id="IPR020046">
    <property type="entry name" value="5-3_exonucl_a-hlix_arch_N"/>
</dbReference>
<evidence type="ECO:0000259" key="3">
    <source>
        <dbReference type="SMART" id="SM00475"/>
    </source>
</evidence>
<dbReference type="Proteomes" id="UP000488956">
    <property type="component" value="Unassembled WGS sequence"/>
</dbReference>
<dbReference type="EMBL" id="QXGF01000484">
    <property type="protein sequence ID" value="KAE8939502.1"/>
    <property type="molecule type" value="Genomic_DNA"/>
</dbReference>
<dbReference type="EMBL" id="QXFX01000770">
    <property type="protein sequence ID" value="KAE9104829.1"/>
    <property type="molecule type" value="Genomic_DNA"/>
</dbReference>
<dbReference type="GO" id="GO:0017108">
    <property type="term" value="F:5'-flap endonuclease activity"/>
    <property type="evidence" value="ECO:0007669"/>
    <property type="project" value="InterPro"/>
</dbReference>
<dbReference type="Proteomes" id="UP000440367">
    <property type="component" value="Unassembled WGS sequence"/>
</dbReference>
<reference evidence="18 19" key="1">
    <citation type="submission" date="2018-09" db="EMBL/GenBank/DDBJ databases">
        <title>Genomic investigation of the strawberry pathogen Phytophthora fragariae indicates pathogenicity is determined by transcriptional variation in three key races.</title>
        <authorList>
            <person name="Adams T.M."/>
            <person name="Armitage A.D."/>
            <person name="Sobczyk M.K."/>
            <person name="Bates H.J."/>
            <person name="Dunwell J.M."/>
            <person name="Nellist C.F."/>
            <person name="Harrison R.J."/>
        </authorList>
    </citation>
    <scope>NUCLEOTIDE SEQUENCE [LARGE SCALE GENOMIC DNA]</scope>
    <source>
        <strain evidence="11 14">A4</strain>
        <strain evidence="10 15">BC-1</strain>
        <strain evidence="9 13">NOV-27</strain>
        <strain evidence="8 16">NOV-5</strain>
        <strain evidence="7 17">NOV-71</strain>
        <strain evidence="4 12">NOV-9</strain>
        <strain evidence="6 19">ONT-3</strain>
        <strain evidence="5 18">SCRP245</strain>
    </source>
</reference>
<dbReference type="GO" id="GO:0033567">
    <property type="term" value="P:DNA replication, Okazaki fragment processing"/>
    <property type="evidence" value="ECO:0007669"/>
    <property type="project" value="InterPro"/>
</dbReference>
<dbReference type="InterPro" id="IPR038969">
    <property type="entry name" value="FEN"/>
</dbReference>
<organism evidence="5 18">
    <name type="scientific">Phytophthora fragariae</name>
    <dbReference type="NCBI Taxonomy" id="53985"/>
    <lineage>
        <taxon>Eukaryota</taxon>
        <taxon>Sar</taxon>
        <taxon>Stramenopiles</taxon>
        <taxon>Oomycota</taxon>
        <taxon>Peronosporomycetes</taxon>
        <taxon>Peronosporales</taxon>
        <taxon>Peronosporaceae</taxon>
        <taxon>Phytophthora</taxon>
    </lineage>
</organism>
<evidence type="ECO:0000313" key="12">
    <source>
        <dbReference type="Proteomes" id="UP000429523"/>
    </source>
</evidence>
<dbReference type="PANTHER" id="PTHR42646">
    <property type="entry name" value="FLAP ENDONUCLEASE XNI"/>
    <property type="match status" value="1"/>
</dbReference>
<dbReference type="CDD" id="cd09859">
    <property type="entry name" value="PIN_53EXO"/>
    <property type="match status" value="1"/>
</dbReference>
<dbReference type="EMBL" id="QXGA01000654">
    <property type="protein sequence ID" value="KAE9142983.1"/>
    <property type="molecule type" value="Genomic_DNA"/>
</dbReference>
<dbReference type="InterPro" id="IPR002421">
    <property type="entry name" value="5-3_exonuclease"/>
</dbReference>
<dbReference type="Pfam" id="PF02739">
    <property type="entry name" value="5_3_exonuc_N"/>
    <property type="match status" value="1"/>
</dbReference>